<dbReference type="Proteomes" id="UP000177006">
    <property type="component" value="Unassembled WGS sequence"/>
</dbReference>
<dbReference type="STRING" id="1797457.A2160_01685"/>
<protein>
    <submittedName>
        <fullName evidence="1">Uncharacterized protein</fullName>
    </submittedName>
</protein>
<proteinExistence type="predicted"/>
<evidence type="ECO:0000313" key="1">
    <source>
        <dbReference type="EMBL" id="OGD63910.1"/>
    </source>
</evidence>
<sequence length="567" mass="61796">MSLELVVPGERTALARMFPAFGSAPRTGDVILSAEERRAIEGAIQTPAFDANTPVTYGYQLPHVQAAIRDWNAMLPQIDPGTAPTAFVKRPGELPRVVSADVVKALFTRPETASLIPDQDALFAKLGFSYQFKHAPSFGPTLSTLHDPEVVAADHNMLNAICGFVTRAAGLSPDKTKETVRVIPTGLVSGISGAHGLLNLFLRRTSVYFGGKLYYLDPDNLNEIVFFPKGGASFTFPGQLSPQGAYMAQLRLGLNAAEMQEFQSGRPDRGPVTFEPPRVIDNLLLGCTAHAIRAQMMLGMMKSLEYRKWPNNLSSQARAEISQAMSAYVQVAPQVGPTVPELILSVDALAKFAQQIYTGAGRWPNETVPMLKYVDPRVPESPYEHNGLLDRTLRWGMSLLGEGMGGRLGVAGATEHGLASGLQANVELGMRTTYAPTAVIRQVDRQFESGQRQAAREKAAVMVGADGPISDNSRRAKKTVLQLLLSADNQKNAIEALGKTVIETQAASNPYHRALHQESRRLLTLIEEVKGGVEAWRLIQIQTYVTDLGRGHYDQADILWTTMHQSV</sequence>
<name>A0A1F5E9B8_9BACT</name>
<evidence type="ECO:0000313" key="2">
    <source>
        <dbReference type="Proteomes" id="UP000177006"/>
    </source>
</evidence>
<reference evidence="1 2" key="1">
    <citation type="journal article" date="2016" name="Nat. Commun.">
        <title>Thousands of microbial genomes shed light on interconnected biogeochemical processes in an aquifer system.</title>
        <authorList>
            <person name="Anantharaman K."/>
            <person name="Brown C.T."/>
            <person name="Hug L.A."/>
            <person name="Sharon I."/>
            <person name="Castelle C.J."/>
            <person name="Probst A.J."/>
            <person name="Thomas B.C."/>
            <person name="Singh A."/>
            <person name="Wilkins M.J."/>
            <person name="Karaoz U."/>
            <person name="Brodie E.L."/>
            <person name="Williams K.H."/>
            <person name="Hubbard S.S."/>
            <person name="Banfield J.F."/>
        </authorList>
    </citation>
    <scope>NUCLEOTIDE SEQUENCE [LARGE SCALE GENOMIC DNA]</scope>
</reference>
<accession>A0A1F5E9B8</accession>
<dbReference type="EMBL" id="MEZK01000003">
    <property type="protein sequence ID" value="OGD63910.1"/>
    <property type="molecule type" value="Genomic_DNA"/>
</dbReference>
<comment type="caution">
    <text evidence="1">The sequence shown here is derived from an EMBL/GenBank/DDBJ whole genome shotgun (WGS) entry which is preliminary data.</text>
</comment>
<organism evidence="1 2">
    <name type="scientific">Candidatus Beckwithbacteria bacterium RBG_13_42_9</name>
    <dbReference type="NCBI Taxonomy" id="1797457"/>
    <lineage>
        <taxon>Bacteria</taxon>
        <taxon>Candidatus Beckwithiibacteriota</taxon>
    </lineage>
</organism>
<gene>
    <name evidence="1" type="ORF">A2160_01685</name>
</gene>
<dbReference type="AlphaFoldDB" id="A0A1F5E9B8"/>